<evidence type="ECO:0000256" key="4">
    <source>
        <dbReference type="ARBA" id="ARBA00023136"/>
    </source>
</evidence>
<dbReference type="InterPro" id="IPR033985">
    <property type="entry name" value="SusD-like_N"/>
</dbReference>
<dbReference type="InterPro" id="IPR011990">
    <property type="entry name" value="TPR-like_helical_dom_sf"/>
</dbReference>
<dbReference type="Gene3D" id="1.25.40.390">
    <property type="match status" value="1"/>
</dbReference>
<comment type="subcellular location">
    <subcellularLocation>
        <location evidence="1">Cell outer membrane</location>
    </subcellularLocation>
</comment>
<feature type="region of interest" description="Disordered" evidence="6">
    <location>
        <begin position="598"/>
        <end position="617"/>
    </location>
</feature>
<dbReference type="EMBL" id="FXTH01000007">
    <property type="protein sequence ID" value="SMO62716.1"/>
    <property type="molecule type" value="Genomic_DNA"/>
</dbReference>
<keyword evidence="10" id="KW-1185">Reference proteome</keyword>
<sequence length="617" mass="70478">MKRIIKHVFIFTVGCFAVISCSDNFLEPEPKSFFAPENTYVNAEGFEAQLVTMRKTLADAEFTGGRGSALMIGQWDATEAGIGIWAMDKDHLNGSPSTYVGFYEQASMINDVYTYIKDANVVISRIDDIEWDDQQHRNEILAEALWHRAYWYNRLVHSYGDVPFVQEEIKEAKLDFKTHSRWAILDVIQQDMEFAVQHLPEEAVPGAVTRGAGYHLLAKIYLANMEFENARDAATEVINGPYALMTERFGQDADDPKRNVIWDLHRPMNKNIPANTETILAIVDRYEAPVGARDSRGLFTMRTFHPDWWHSRHRDSEGNAGMVDEGPMYDTLGRGNPDIALTEFLQYHAWEGQGYTWKDTPDLRRADINWVDVDEMRYNNPESVDYGEPWTLEYTTGDPARAITSMYAMPFYKTYVPEESTDARPYGGNGDWYLFRLAETYLIRAEANYWLDNLQAAADDINAIRARANAPLITAGDVTIDYIFDERVRELFAEGMHQNELARVSFTMAELGVNGYSPESLHQDNWWYDRVISRNFYYPEHPKSGTSISIGIPYPIGDQIEIVGGIHPHINPHNFLWPVADNMIESNTLGTVNQNLGYPGAENNEPPLETIKYESPY</sequence>
<evidence type="ECO:0000259" key="8">
    <source>
        <dbReference type="Pfam" id="PF14322"/>
    </source>
</evidence>
<accession>A0A521CTE1</accession>
<dbReference type="AlphaFoldDB" id="A0A521CTE1"/>
<feature type="domain" description="RagB/SusD" evidence="7">
    <location>
        <begin position="337"/>
        <end position="598"/>
    </location>
</feature>
<keyword evidence="3" id="KW-0732">Signal</keyword>
<dbReference type="SUPFAM" id="SSF48452">
    <property type="entry name" value="TPR-like"/>
    <property type="match status" value="1"/>
</dbReference>
<name>A0A521CTE1_9BACT</name>
<dbReference type="Pfam" id="PF14322">
    <property type="entry name" value="SusD-like_3"/>
    <property type="match status" value="1"/>
</dbReference>
<dbReference type="PROSITE" id="PS51257">
    <property type="entry name" value="PROKAR_LIPOPROTEIN"/>
    <property type="match status" value="1"/>
</dbReference>
<feature type="domain" description="SusD-like N-terminal" evidence="8">
    <location>
        <begin position="110"/>
        <end position="222"/>
    </location>
</feature>
<evidence type="ECO:0000256" key="5">
    <source>
        <dbReference type="ARBA" id="ARBA00023237"/>
    </source>
</evidence>
<evidence type="ECO:0000313" key="10">
    <source>
        <dbReference type="Proteomes" id="UP000317593"/>
    </source>
</evidence>
<dbReference type="Pfam" id="PF07980">
    <property type="entry name" value="SusD_RagB"/>
    <property type="match status" value="1"/>
</dbReference>
<evidence type="ECO:0000256" key="1">
    <source>
        <dbReference type="ARBA" id="ARBA00004442"/>
    </source>
</evidence>
<reference evidence="9 10" key="1">
    <citation type="submission" date="2017-05" db="EMBL/GenBank/DDBJ databases">
        <authorList>
            <person name="Varghese N."/>
            <person name="Submissions S."/>
        </authorList>
    </citation>
    <scope>NUCLEOTIDE SEQUENCE [LARGE SCALE GENOMIC DNA]</scope>
    <source>
        <strain evidence="9 10">DSM 21194</strain>
    </source>
</reference>
<evidence type="ECO:0000256" key="2">
    <source>
        <dbReference type="ARBA" id="ARBA00006275"/>
    </source>
</evidence>
<dbReference type="OrthoDB" id="906516at2"/>
<dbReference type="Proteomes" id="UP000317593">
    <property type="component" value="Unassembled WGS sequence"/>
</dbReference>
<keyword evidence="4" id="KW-0472">Membrane</keyword>
<gene>
    <name evidence="9" type="ORF">SAMN06265218_10787</name>
</gene>
<evidence type="ECO:0000313" key="9">
    <source>
        <dbReference type="EMBL" id="SMO62716.1"/>
    </source>
</evidence>
<proteinExistence type="inferred from homology"/>
<organism evidence="9 10">
    <name type="scientific">Fodinibius sediminis</name>
    <dbReference type="NCBI Taxonomy" id="1214077"/>
    <lineage>
        <taxon>Bacteria</taxon>
        <taxon>Pseudomonadati</taxon>
        <taxon>Balneolota</taxon>
        <taxon>Balneolia</taxon>
        <taxon>Balneolales</taxon>
        <taxon>Balneolaceae</taxon>
        <taxon>Fodinibius</taxon>
    </lineage>
</organism>
<evidence type="ECO:0000259" key="7">
    <source>
        <dbReference type="Pfam" id="PF07980"/>
    </source>
</evidence>
<evidence type="ECO:0000256" key="3">
    <source>
        <dbReference type="ARBA" id="ARBA00022729"/>
    </source>
</evidence>
<dbReference type="GO" id="GO:0009279">
    <property type="term" value="C:cell outer membrane"/>
    <property type="evidence" value="ECO:0007669"/>
    <property type="project" value="UniProtKB-SubCell"/>
</dbReference>
<keyword evidence="5" id="KW-0998">Cell outer membrane</keyword>
<comment type="similarity">
    <text evidence="2">Belongs to the SusD family.</text>
</comment>
<dbReference type="InterPro" id="IPR012944">
    <property type="entry name" value="SusD_RagB_dom"/>
</dbReference>
<protein>
    <submittedName>
        <fullName evidence="9">Starch-binding associating with outer membrane</fullName>
    </submittedName>
</protein>
<dbReference type="RefSeq" id="WP_142714341.1">
    <property type="nucleotide sequence ID" value="NZ_FXTH01000007.1"/>
</dbReference>
<evidence type="ECO:0000256" key="6">
    <source>
        <dbReference type="SAM" id="MobiDB-lite"/>
    </source>
</evidence>